<dbReference type="AlphaFoldDB" id="A0AA48KPM2"/>
<accession>A0AA48KPM2</accession>
<name>A0AA48KPM2_9FLAO</name>
<gene>
    <name evidence="1" type="ORF">MACH07_21970</name>
</gene>
<evidence type="ECO:0000313" key="1">
    <source>
        <dbReference type="EMBL" id="BDW93365.1"/>
    </source>
</evidence>
<keyword evidence="2" id="KW-1185">Reference proteome</keyword>
<dbReference type="Proteomes" id="UP001330184">
    <property type="component" value="Chromosome"/>
</dbReference>
<dbReference type="EMBL" id="AP027268">
    <property type="protein sequence ID" value="BDW93365.1"/>
    <property type="molecule type" value="Genomic_DNA"/>
</dbReference>
<protein>
    <submittedName>
        <fullName evidence="1">Uncharacterized protein</fullName>
    </submittedName>
</protein>
<sequence>MAEGNKPLSLIKNLFFIKENQLIVVGDTFTAFQSKYVGVDAQPFIEQALRKPMVILKFPELANEVLPDLVL</sequence>
<proteinExistence type="predicted"/>
<reference evidence="1 2" key="1">
    <citation type="submission" date="2023-01" db="EMBL/GenBank/DDBJ databases">
        <title>Complete genome sequence of Muricauda aquimarina strain IFOP_LL357.</title>
        <authorList>
            <person name="Gajardo G."/>
            <person name="Ueki S."/>
            <person name="Maruyama F."/>
        </authorList>
    </citation>
    <scope>NUCLEOTIDE SEQUENCE [LARGE SCALE GENOMIC DNA]</scope>
    <source>
        <strain evidence="1 2">IFOP_LL357</strain>
    </source>
</reference>
<evidence type="ECO:0000313" key="2">
    <source>
        <dbReference type="Proteomes" id="UP001330184"/>
    </source>
</evidence>
<organism evidence="1 2">
    <name type="scientific">Flagellimonas marinaquae</name>
    <dbReference type="NCBI Taxonomy" id="254955"/>
    <lineage>
        <taxon>Bacteria</taxon>
        <taxon>Pseudomonadati</taxon>
        <taxon>Bacteroidota</taxon>
        <taxon>Flavobacteriia</taxon>
        <taxon>Flavobacteriales</taxon>
        <taxon>Flavobacteriaceae</taxon>
        <taxon>Flagellimonas</taxon>
    </lineage>
</organism>